<sequence>MNIAENTAENPSSPVRTRRPLPWLLIIGLASLVLLWPLTSQWQFGQGLPRAAALLGLTAVVWIGVVGVGRVPRPVFTLTLAGVLHGAIGLVVGWILPGGGPGGGLAALWLMLPSLATSAGVGALLGLVALAVQSVLGPRSNGSTAAQGEL</sequence>
<dbReference type="Proteomes" id="UP000742460">
    <property type="component" value="Unassembled WGS sequence"/>
</dbReference>
<keyword evidence="1" id="KW-0472">Membrane</keyword>
<dbReference type="EMBL" id="DYUE01000069">
    <property type="protein sequence ID" value="HJG90590.1"/>
    <property type="molecule type" value="Genomic_DNA"/>
</dbReference>
<accession>A0A921SW30</accession>
<feature type="transmembrane region" description="Helical" evidence="1">
    <location>
        <begin position="75"/>
        <end position="96"/>
    </location>
</feature>
<evidence type="ECO:0000313" key="2">
    <source>
        <dbReference type="EMBL" id="HJG90590.1"/>
    </source>
</evidence>
<organism evidence="2 3">
    <name type="scientific">Brachybacterium massiliense</name>
    <dbReference type="NCBI Taxonomy" id="1755098"/>
    <lineage>
        <taxon>Bacteria</taxon>
        <taxon>Bacillati</taxon>
        <taxon>Actinomycetota</taxon>
        <taxon>Actinomycetes</taxon>
        <taxon>Micrococcales</taxon>
        <taxon>Dermabacteraceae</taxon>
        <taxon>Brachybacterium</taxon>
    </lineage>
</organism>
<reference evidence="2" key="2">
    <citation type="submission" date="2021-09" db="EMBL/GenBank/DDBJ databases">
        <authorList>
            <person name="Gilroy R."/>
        </authorList>
    </citation>
    <scope>NUCLEOTIDE SEQUENCE</scope>
    <source>
        <strain evidence="2">ChiGjej5B5-22894</strain>
    </source>
</reference>
<keyword evidence="1" id="KW-0812">Transmembrane</keyword>
<feature type="transmembrane region" description="Helical" evidence="1">
    <location>
        <begin position="108"/>
        <end position="132"/>
    </location>
</feature>
<keyword evidence="1" id="KW-1133">Transmembrane helix</keyword>
<dbReference type="AlphaFoldDB" id="A0A921SW30"/>
<feature type="transmembrane region" description="Helical" evidence="1">
    <location>
        <begin position="21"/>
        <end position="39"/>
    </location>
</feature>
<evidence type="ECO:0000313" key="3">
    <source>
        <dbReference type="Proteomes" id="UP000742460"/>
    </source>
</evidence>
<gene>
    <name evidence="2" type="ORF">K8V81_02580</name>
</gene>
<feature type="transmembrane region" description="Helical" evidence="1">
    <location>
        <begin position="51"/>
        <end position="68"/>
    </location>
</feature>
<evidence type="ECO:0000256" key="1">
    <source>
        <dbReference type="SAM" id="Phobius"/>
    </source>
</evidence>
<name>A0A921SW30_9MICO</name>
<proteinExistence type="predicted"/>
<comment type="caution">
    <text evidence="2">The sequence shown here is derived from an EMBL/GenBank/DDBJ whole genome shotgun (WGS) entry which is preliminary data.</text>
</comment>
<protein>
    <submittedName>
        <fullName evidence="2">Uncharacterized protein</fullName>
    </submittedName>
</protein>
<reference evidence="2" key="1">
    <citation type="journal article" date="2021" name="PeerJ">
        <title>Extensive microbial diversity within the chicken gut microbiome revealed by metagenomics and culture.</title>
        <authorList>
            <person name="Gilroy R."/>
            <person name="Ravi A."/>
            <person name="Getino M."/>
            <person name="Pursley I."/>
            <person name="Horton D.L."/>
            <person name="Alikhan N.F."/>
            <person name="Baker D."/>
            <person name="Gharbi K."/>
            <person name="Hall N."/>
            <person name="Watson M."/>
            <person name="Adriaenssens E.M."/>
            <person name="Foster-Nyarko E."/>
            <person name="Jarju S."/>
            <person name="Secka A."/>
            <person name="Antonio M."/>
            <person name="Oren A."/>
            <person name="Chaudhuri R.R."/>
            <person name="La Ragione R."/>
            <person name="Hildebrand F."/>
            <person name="Pallen M.J."/>
        </authorList>
    </citation>
    <scope>NUCLEOTIDE SEQUENCE</scope>
    <source>
        <strain evidence="2">ChiGjej5B5-22894</strain>
    </source>
</reference>